<dbReference type="SFLD" id="SFLDG00358">
    <property type="entry name" value="Main_(cytGST)"/>
    <property type="match status" value="1"/>
</dbReference>
<dbReference type="EMBL" id="GDKF01004926">
    <property type="protein sequence ID" value="JAT73696.1"/>
    <property type="molecule type" value="Transcribed_RNA"/>
</dbReference>
<evidence type="ECO:0000313" key="3">
    <source>
        <dbReference type="EMBL" id="JAT73696.1"/>
    </source>
</evidence>
<reference evidence="3" key="1">
    <citation type="submission" date="2015-08" db="EMBL/GenBank/DDBJ databases">
        <authorList>
            <person name="Babu N.S."/>
            <person name="Beckwith C.J."/>
            <person name="Beseler K.G."/>
            <person name="Brison A."/>
            <person name="Carone J.V."/>
            <person name="Caskin T.P."/>
            <person name="Diamond M."/>
            <person name="Durham M.E."/>
            <person name="Foxe J.M."/>
            <person name="Go M."/>
            <person name="Henderson B.A."/>
            <person name="Jones I.B."/>
            <person name="McGettigan J.A."/>
            <person name="Micheletti S.J."/>
            <person name="Nasrallah M.E."/>
            <person name="Ortiz D."/>
            <person name="Piller C.R."/>
            <person name="Privatt S.R."/>
            <person name="Schneider S.L."/>
            <person name="Sharp S."/>
            <person name="Smith T.C."/>
            <person name="Stanton J.D."/>
            <person name="Ullery H.E."/>
            <person name="Wilson R.J."/>
            <person name="Serrano M.G."/>
            <person name="Buck G."/>
            <person name="Lee V."/>
            <person name="Wang Y."/>
            <person name="Carvalho R."/>
            <person name="Voegtly L."/>
            <person name="Shi R."/>
            <person name="Duckworth R."/>
            <person name="Johnson A."/>
            <person name="Loviza R."/>
            <person name="Walstead R."/>
            <person name="Shah Z."/>
            <person name="Kiflezghi M."/>
            <person name="Wade K."/>
            <person name="Ball S.L."/>
            <person name="Bradley K.W."/>
            <person name="Asai D.J."/>
            <person name="Bowman C.A."/>
            <person name="Russell D.A."/>
            <person name="Pope W.H."/>
            <person name="Jacobs-Sera D."/>
            <person name="Hendrix R.W."/>
            <person name="Hatfull G.F."/>
        </authorList>
    </citation>
    <scope>NUCLEOTIDE SEQUENCE</scope>
</reference>
<feature type="domain" description="GST C-terminal" evidence="2">
    <location>
        <begin position="97"/>
        <end position="238"/>
    </location>
</feature>
<dbReference type="PROSITE" id="PS50405">
    <property type="entry name" value="GST_CTER"/>
    <property type="match status" value="1"/>
</dbReference>
<dbReference type="InterPro" id="IPR036282">
    <property type="entry name" value="Glutathione-S-Trfase_C_sf"/>
</dbReference>
<dbReference type="Pfam" id="PF00043">
    <property type="entry name" value="GST_C"/>
    <property type="match status" value="1"/>
</dbReference>
<accession>A0A1D2A3B4</accession>
<dbReference type="AlphaFoldDB" id="A0A1D2A3B4"/>
<organism evidence="3">
    <name type="scientific">Auxenochlorella protothecoides</name>
    <name type="common">Green microalga</name>
    <name type="synonym">Chlorella protothecoides</name>
    <dbReference type="NCBI Taxonomy" id="3075"/>
    <lineage>
        <taxon>Eukaryota</taxon>
        <taxon>Viridiplantae</taxon>
        <taxon>Chlorophyta</taxon>
        <taxon>core chlorophytes</taxon>
        <taxon>Trebouxiophyceae</taxon>
        <taxon>Chlorellales</taxon>
        <taxon>Chlorellaceae</taxon>
        <taxon>Auxenochlorella</taxon>
    </lineage>
</organism>
<dbReference type="SFLD" id="SFLDS00019">
    <property type="entry name" value="Glutathione_Transferase_(cytos"/>
    <property type="match status" value="1"/>
</dbReference>
<gene>
    <name evidence="3" type="ORF">g.39888</name>
</gene>
<dbReference type="CDD" id="cd00570">
    <property type="entry name" value="GST_N_family"/>
    <property type="match status" value="1"/>
</dbReference>
<evidence type="ECO:0000259" key="2">
    <source>
        <dbReference type="PROSITE" id="PS50405"/>
    </source>
</evidence>
<dbReference type="InterPro" id="IPR010987">
    <property type="entry name" value="Glutathione-S-Trfase_C-like"/>
</dbReference>
<sequence length="240" mass="26571">MSAARKITHWMTPASSHAQRTHIVLLEKNLEFGNKIVDLTNKSDEFKAKYGSVHPVPGASAKIPILEDVDGTTLIESWTIMHYLEYKYPETPLLPKGAAERAKIELFVQLQGASLFERSSAILKARTQAELAVAKAGFVDALKVLNAALRTLGSQDGGDYFAGGQYTLADIAASTRIYRPIVLVEDHFGMDVQRLINEHRLDRLKAWLKAIFERPTFKASIPSRAAMSEKMGKHVVPLDG</sequence>
<dbReference type="SUPFAM" id="SSF52833">
    <property type="entry name" value="Thioredoxin-like"/>
    <property type="match status" value="1"/>
</dbReference>
<feature type="domain" description="GST N-terminal" evidence="1">
    <location>
        <begin position="5"/>
        <end position="92"/>
    </location>
</feature>
<dbReference type="InterPro" id="IPR040079">
    <property type="entry name" value="Glutathione_S-Trfase"/>
</dbReference>
<dbReference type="InterPro" id="IPR036249">
    <property type="entry name" value="Thioredoxin-like_sf"/>
</dbReference>
<evidence type="ECO:0008006" key="4">
    <source>
        <dbReference type="Google" id="ProtNLM"/>
    </source>
</evidence>
<dbReference type="Pfam" id="PF13409">
    <property type="entry name" value="GST_N_2"/>
    <property type="match status" value="1"/>
</dbReference>
<dbReference type="PANTHER" id="PTHR43968">
    <property type="match status" value="1"/>
</dbReference>
<dbReference type="GO" id="GO:0005737">
    <property type="term" value="C:cytoplasm"/>
    <property type="evidence" value="ECO:0007669"/>
    <property type="project" value="TreeGrafter"/>
</dbReference>
<dbReference type="Gene3D" id="1.20.1050.10">
    <property type="match status" value="1"/>
</dbReference>
<evidence type="ECO:0000259" key="1">
    <source>
        <dbReference type="PROSITE" id="PS50404"/>
    </source>
</evidence>
<dbReference type="PANTHER" id="PTHR43968:SF6">
    <property type="entry name" value="GLUTATHIONE S-TRANSFERASE OMEGA"/>
    <property type="match status" value="1"/>
</dbReference>
<dbReference type="InterPro" id="IPR004045">
    <property type="entry name" value="Glutathione_S-Trfase_N"/>
</dbReference>
<name>A0A1D2A3B4_AUXPR</name>
<dbReference type="PROSITE" id="PS50404">
    <property type="entry name" value="GST_NTER"/>
    <property type="match status" value="1"/>
</dbReference>
<dbReference type="Gene3D" id="3.40.30.10">
    <property type="entry name" value="Glutaredoxin"/>
    <property type="match status" value="1"/>
</dbReference>
<proteinExistence type="predicted"/>
<dbReference type="InterPro" id="IPR004046">
    <property type="entry name" value="GST_C"/>
</dbReference>
<dbReference type="SUPFAM" id="SSF47616">
    <property type="entry name" value="GST C-terminal domain-like"/>
    <property type="match status" value="1"/>
</dbReference>
<dbReference type="InterPro" id="IPR050983">
    <property type="entry name" value="GST_Omega/HSP26"/>
</dbReference>
<protein>
    <recommendedName>
        <fullName evidence="4">Glutathione S-transferase</fullName>
    </recommendedName>
</protein>